<name>A0ABW5JPJ1_9FLAO</name>
<dbReference type="SUPFAM" id="SSF54211">
    <property type="entry name" value="Ribosomal protein S5 domain 2-like"/>
    <property type="match status" value="1"/>
</dbReference>
<dbReference type="NCBIfam" id="NF040656">
    <property type="entry name" value="GHMP_GYDIA"/>
    <property type="match status" value="1"/>
</dbReference>
<dbReference type="RefSeq" id="WP_388015751.1">
    <property type="nucleotide sequence ID" value="NZ_JBHUDT010000002.1"/>
</dbReference>
<dbReference type="EMBL" id="JBHULK010000002">
    <property type="protein sequence ID" value="MFD2534693.1"/>
    <property type="molecule type" value="Genomic_DNA"/>
</dbReference>
<dbReference type="InterPro" id="IPR047765">
    <property type="entry name" value="GHMP_GYDIA-like"/>
</dbReference>
<keyword evidence="1" id="KW-0808">Transferase</keyword>
<keyword evidence="1" id="KW-0418">Kinase</keyword>
<organism evidence="1 2">
    <name type="scientific">Gelatiniphilus marinus</name>
    <dbReference type="NCBI Taxonomy" id="1759464"/>
    <lineage>
        <taxon>Bacteria</taxon>
        <taxon>Pseudomonadati</taxon>
        <taxon>Bacteroidota</taxon>
        <taxon>Flavobacteriia</taxon>
        <taxon>Flavobacteriales</taxon>
        <taxon>Flavobacteriaceae</taxon>
        <taxon>Gelatiniphilus</taxon>
    </lineage>
</organism>
<proteinExistence type="predicted"/>
<keyword evidence="2" id="KW-1185">Reference proteome</keyword>
<accession>A0ABW5JPJ1</accession>
<dbReference type="Proteomes" id="UP001597441">
    <property type="component" value="Unassembled WGS sequence"/>
</dbReference>
<evidence type="ECO:0000313" key="2">
    <source>
        <dbReference type="Proteomes" id="UP001597441"/>
    </source>
</evidence>
<reference evidence="2" key="1">
    <citation type="journal article" date="2019" name="Int. J. Syst. Evol. Microbiol.">
        <title>The Global Catalogue of Microorganisms (GCM) 10K type strain sequencing project: providing services to taxonomists for standard genome sequencing and annotation.</title>
        <authorList>
            <consortium name="The Broad Institute Genomics Platform"/>
            <consortium name="The Broad Institute Genome Sequencing Center for Infectious Disease"/>
            <person name="Wu L."/>
            <person name="Ma J."/>
        </authorList>
    </citation>
    <scope>NUCLEOTIDE SEQUENCE [LARGE SCALE GENOMIC DNA]</scope>
    <source>
        <strain evidence="2">KCTC 42903</strain>
    </source>
</reference>
<dbReference type="Gene3D" id="3.30.230.10">
    <property type="match status" value="1"/>
</dbReference>
<comment type="caution">
    <text evidence="1">The sequence shown here is derived from an EMBL/GenBank/DDBJ whole genome shotgun (WGS) entry which is preliminary data.</text>
</comment>
<gene>
    <name evidence="1" type="ORF">ACFSQS_06205</name>
</gene>
<protein>
    <submittedName>
        <fullName evidence="1">GYDIA family GHMP kinase</fullName>
    </submittedName>
</protein>
<dbReference type="InterPro" id="IPR014721">
    <property type="entry name" value="Ribsml_uS5_D2-typ_fold_subgr"/>
</dbReference>
<evidence type="ECO:0000313" key="1">
    <source>
        <dbReference type="EMBL" id="MFD2534693.1"/>
    </source>
</evidence>
<dbReference type="InterPro" id="IPR020568">
    <property type="entry name" value="Ribosomal_Su5_D2-typ_SF"/>
</dbReference>
<sequence>MAKNLNNISFNSNGKLLLTGEYVVLDGALSLAIPTKYGQSLDIESIRESKLIWKSLDEKGRVWFEDAFEIINNEISHSVRNDNTISGRLLQILNATKELNPDFLNSNGGFKITTKLDFPRHWGLGTSSTLINNMAQWAKVDAYQLLENTFRGSGYDIACAQHNTPITYQILNSLNAISLAISNDKKRNVVDVDFNPSFKENLYFVYLNQKQNSRDGIAQYKNNTSDLSGSISEINKITKNIITCNRLDDFISLIEKHESIISKIIKQDPVKERLFNDFNGGLKSLGAWGGDFILVVSNDNPENYFKTRGYQTLIPYRDMIL</sequence>
<dbReference type="GO" id="GO:0016301">
    <property type="term" value="F:kinase activity"/>
    <property type="evidence" value="ECO:0007669"/>
    <property type="project" value="UniProtKB-KW"/>
</dbReference>